<keyword evidence="2" id="KW-1185">Reference proteome</keyword>
<dbReference type="EMBL" id="CM055099">
    <property type="protein sequence ID" value="KAJ7545847.1"/>
    <property type="molecule type" value="Genomic_DNA"/>
</dbReference>
<evidence type="ECO:0000313" key="1">
    <source>
        <dbReference type="EMBL" id="KAJ7545847.1"/>
    </source>
</evidence>
<dbReference type="Proteomes" id="UP001162992">
    <property type="component" value="Chromosome 8"/>
</dbReference>
<name>A0ACC2CV28_DIPCM</name>
<accession>A0ACC2CV28</accession>
<protein>
    <submittedName>
        <fullName evidence="1">Uncharacterized protein</fullName>
    </submittedName>
</protein>
<organism evidence="1 2">
    <name type="scientific">Diphasiastrum complanatum</name>
    <name type="common">Issler's clubmoss</name>
    <name type="synonym">Lycopodium complanatum</name>
    <dbReference type="NCBI Taxonomy" id="34168"/>
    <lineage>
        <taxon>Eukaryota</taxon>
        <taxon>Viridiplantae</taxon>
        <taxon>Streptophyta</taxon>
        <taxon>Embryophyta</taxon>
        <taxon>Tracheophyta</taxon>
        <taxon>Lycopodiopsida</taxon>
        <taxon>Lycopodiales</taxon>
        <taxon>Lycopodiaceae</taxon>
        <taxon>Lycopodioideae</taxon>
        <taxon>Diphasiastrum</taxon>
    </lineage>
</organism>
<evidence type="ECO:0000313" key="2">
    <source>
        <dbReference type="Proteomes" id="UP001162992"/>
    </source>
</evidence>
<reference evidence="2" key="1">
    <citation type="journal article" date="2024" name="Proc. Natl. Acad. Sci. U.S.A.">
        <title>Extraordinary preservation of gene collinearity over three hundred million years revealed in homosporous lycophytes.</title>
        <authorList>
            <person name="Li C."/>
            <person name="Wickell D."/>
            <person name="Kuo L.Y."/>
            <person name="Chen X."/>
            <person name="Nie B."/>
            <person name="Liao X."/>
            <person name="Peng D."/>
            <person name="Ji J."/>
            <person name="Jenkins J."/>
            <person name="Williams M."/>
            <person name="Shu S."/>
            <person name="Plott C."/>
            <person name="Barry K."/>
            <person name="Rajasekar S."/>
            <person name="Grimwood J."/>
            <person name="Han X."/>
            <person name="Sun S."/>
            <person name="Hou Z."/>
            <person name="He W."/>
            <person name="Dai G."/>
            <person name="Sun C."/>
            <person name="Schmutz J."/>
            <person name="Leebens-Mack J.H."/>
            <person name="Li F.W."/>
            <person name="Wang L."/>
        </authorList>
    </citation>
    <scope>NUCLEOTIDE SEQUENCE [LARGE SCALE GENOMIC DNA]</scope>
    <source>
        <strain evidence="2">cv. PW_Plant_1</strain>
    </source>
</reference>
<gene>
    <name evidence="1" type="ORF">O6H91_08G012900</name>
</gene>
<proteinExistence type="predicted"/>
<comment type="caution">
    <text evidence="1">The sequence shown here is derived from an EMBL/GenBank/DDBJ whole genome shotgun (WGS) entry which is preliminary data.</text>
</comment>
<sequence length="86" mass="9473">MNLCTTAAYIRIRELLDQEKKAEENARSAGAETPTQTGVAPYIRPMTMADMRQALEKVCSSVASDAGSMLELQQWNEEYGEGGTRT</sequence>